<keyword evidence="1" id="KW-0547">Nucleotide-binding</keyword>
<dbReference type="EMBL" id="UOGA01000268">
    <property type="protein sequence ID" value="VAX24243.1"/>
    <property type="molecule type" value="Genomic_DNA"/>
</dbReference>
<dbReference type="InterPro" id="IPR005670">
    <property type="entry name" value="PstB-like"/>
</dbReference>
<dbReference type="Gene3D" id="3.40.50.300">
    <property type="entry name" value="P-loop containing nucleotide triphosphate hydrolases"/>
    <property type="match status" value="1"/>
</dbReference>
<keyword evidence="2 4" id="KW-0067">ATP-binding</keyword>
<gene>
    <name evidence="4" type="ORF">MNBD_NITROSPINAE04-1526</name>
</gene>
<name>A0A3B1CHJ4_9ZZZZ</name>
<dbReference type="GO" id="GO:0005524">
    <property type="term" value="F:ATP binding"/>
    <property type="evidence" value="ECO:0007669"/>
    <property type="project" value="UniProtKB-KW"/>
</dbReference>
<dbReference type="InterPro" id="IPR003439">
    <property type="entry name" value="ABC_transporter-like_ATP-bd"/>
</dbReference>
<dbReference type="InterPro" id="IPR027417">
    <property type="entry name" value="P-loop_NTPase"/>
</dbReference>
<dbReference type="CDD" id="cd03260">
    <property type="entry name" value="ABC_PstB_phosphate_transporter"/>
    <property type="match status" value="1"/>
</dbReference>
<dbReference type="GO" id="GO:0005315">
    <property type="term" value="F:phosphate transmembrane transporter activity"/>
    <property type="evidence" value="ECO:0007669"/>
    <property type="project" value="InterPro"/>
</dbReference>
<dbReference type="GO" id="GO:0035435">
    <property type="term" value="P:phosphate ion transmembrane transport"/>
    <property type="evidence" value="ECO:0007669"/>
    <property type="project" value="InterPro"/>
</dbReference>
<dbReference type="SUPFAM" id="SSF52540">
    <property type="entry name" value="P-loop containing nucleoside triphosphate hydrolases"/>
    <property type="match status" value="1"/>
</dbReference>
<organism evidence="4">
    <name type="scientific">hydrothermal vent metagenome</name>
    <dbReference type="NCBI Taxonomy" id="652676"/>
    <lineage>
        <taxon>unclassified sequences</taxon>
        <taxon>metagenomes</taxon>
        <taxon>ecological metagenomes</taxon>
    </lineage>
</organism>
<feature type="domain" description="ABC transporter" evidence="3">
    <location>
        <begin position="27"/>
        <end position="261"/>
    </location>
</feature>
<evidence type="ECO:0000259" key="3">
    <source>
        <dbReference type="PROSITE" id="PS50893"/>
    </source>
</evidence>
<dbReference type="InterPro" id="IPR003593">
    <property type="entry name" value="AAA+_ATPase"/>
</dbReference>
<dbReference type="AlphaFoldDB" id="A0A3B1CHJ4"/>
<dbReference type="PANTHER" id="PTHR43423">
    <property type="entry name" value="ABC TRANSPORTER I FAMILY MEMBER 17"/>
    <property type="match status" value="1"/>
</dbReference>
<sequence>MTGPNRQNTARPEPAVSKSCGRDDEILVIKNLGLELGGKEILTGIDFSLPRFGITTLIGPSGAGKSSILRCVNRLIDNWTGDITFYGKSLRGKKTDVDSLRKKIGLISQKPLMFHCSILQNLVFGLPRKKRNRIKNEEVMPLLQRVGLSDELDGRLSHRAVNLSIGQQQRLSIARALMVEPEILLLDEPTSSLDPLSKEIVEKSLLSLAEDMPILVVTHDMEQAKRLGGHLVFICDGKIVEQRESSEFFSSPQKLESREFLRWNVCDCS</sequence>
<dbReference type="PANTHER" id="PTHR43423:SF1">
    <property type="entry name" value="ABC TRANSPORTER I FAMILY MEMBER 17"/>
    <property type="match status" value="1"/>
</dbReference>
<dbReference type="GO" id="GO:0016020">
    <property type="term" value="C:membrane"/>
    <property type="evidence" value="ECO:0007669"/>
    <property type="project" value="InterPro"/>
</dbReference>
<dbReference type="PROSITE" id="PS50893">
    <property type="entry name" value="ABC_TRANSPORTER_2"/>
    <property type="match status" value="1"/>
</dbReference>
<evidence type="ECO:0000313" key="4">
    <source>
        <dbReference type="EMBL" id="VAX24243.1"/>
    </source>
</evidence>
<dbReference type="GO" id="GO:0016887">
    <property type="term" value="F:ATP hydrolysis activity"/>
    <property type="evidence" value="ECO:0007669"/>
    <property type="project" value="InterPro"/>
</dbReference>
<reference evidence="4" key="1">
    <citation type="submission" date="2018-06" db="EMBL/GenBank/DDBJ databases">
        <authorList>
            <person name="Zhirakovskaya E."/>
        </authorList>
    </citation>
    <scope>NUCLEOTIDE SEQUENCE</scope>
</reference>
<proteinExistence type="predicted"/>
<dbReference type="Pfam" id="PF00005">
    <property type="entry name" value="ABC_tran"/>
    <property type="match status" value="1"/>
</dbReference>
<accession>A0A3B1CHJ4</accession>
<protein>
    <submittedName>
        <fullName evidence="4">Phosphate transport ATP-binding protein PstB (TC 3.A.1.7.1)</fullName>
    </submittedName>
</protein>
<dbReference type="SMART" id="SM00382">
    <property type="entry name" value="AAA"/>
    <property type="match status" value="1"/>
</dbReference>
<evidence type="ECO:0000256" key="2">
    <source>
        <dbReference type="ARBA" id="ARBA00022840"/>
    </source>
</evidence>
<evidence type="ECO:0000256" key="1">
    <source>
        <dbReference type="ARBA" id="ARBA00022741"/>
    </source>
</evidence>